<gene>
    <name evidence="3" type="ORF">BGZ80_006149</name>
</gene>
<keyword evidence="2" id="KW-0472">Membrane</keyword>
<evidence type="ECO:0000313" key="4">
    <source>
        <dbReference type="Proteomes" id="UP000703661"/>
    </source>
</evidence>
<evidence type="ECO:0000313" key="3">
    <source>
        <dbReference type="EMBL" id="KAG0019222.1"/>
    </source>
</evidence>
<evidence type="ECO:0000256" key="1">
    <source>
        <dbReference type="SAM" id="MobiDB-lite"/>
    </source>
</evidence>
<dbReference type="EMBL" id="JAAAID010000302">
    <property type="protein sequence ID" value="KAG0019222.1"/>
    <property type="molecule type" value="Genomic_DNA"/>
</dbReference>
<proteinExistence type="predicted"/>
<feature type="transmembrane region" description="Helical" evidence="2">
    <location>
        <begin position="38"/>
        <end position="55"/>
    </location>
</feature>
<accession>A0A9P6MZ20</accession>
<organism evidence="3 4">
    <name type="scientific">Entomortierella chlamydospora</name>
    <dbReference type="NCBI Taxonomy" id="101097"/>
    <lineage>
        <taxon>Eukaryota</taxon>
        <taxon>Fungi</taxon>
        <taxon>Fungi incertae sedis</taxon>
        <taxon>Mucoromycota</taxon>
        <taxon>Mortierellomycotina</taxon>
        <taxon>Mortierellomycetes</taxon>
        <taxon>Mortierellales</taxon>
        <taxon>Mortierellaceae</taxon>
        <taxon>Entomortierella</taxon>
    </lineage>
</organism>
<evidence type="ECO:0000256" key="2">
    <source>
        <dbReference type="SAM" id="Phobius"/>
    </source>
</evidence>
<feature type="transmembrane region" description="Helical" evidence="2">
    <location>
        <begin position="6"/>
        <end position="26"/>
    </location>
</feature>
<protein>
    <submittedName>
        <fullName evidence="3">Uncharacterized protein</fullName>
    </submittedName>
</protein>
<keyword evidence="2" id="KW-0812">Transmembrane</keyword>
<comment type="caution">
    <text evidence="3">The sequence shown here is derived from an EMBL/GenBank/DDBJ whole genome shotgun (WGS) entry which is preliminary data.</text>
</comment>
<dbReference type="Proteomes" id="UP000703661">
    <property type="component" value="Unassembled WGS sequence"/>
</dbReference>
<reference evidence="3" key="1">
    <citation type="journal article" date="2020" name="Fungal Divers.">
        <title>Resolving the Mortierellaceae phylogeny through synthesis of multi-gene phylogenetics and phylogenomics.</title>
        <authorList>
            <person name="Vandepol N."/>
            <person name="Liber J."/>
            <person name="Desiro A."/>
            <person name="Na H."/>
            <person name="Kennedy M."/>
            <person name="Barry K."/>
            <person name="Grigoriev I.V."/>
            <person name="Miller A.N."/>
            <person name="O'Donnell K."/>
            <person name="Stajich J.E."/>
            <person name="Bonito G."/>
        </authorList>
    </citation>
    <scope>NUCLEOTIDE SEQUENCE</scope>
    <source>
        <strain evidence="3">NRRL 2769</strain>
    </source>
</reference>
<name>A0A9P6MZ20_9FUNG</name>
<sequence length="177" mass="19826">MNYSIALIPTFSVGVDVMGVGARDFLVSQRATGSSLTLYILVYFGLALAFIGVQVETPFLDSFLDQVGSKKLLKNHGIKHTKLTKASSEISRMKRLATLDRTEVTEEKQANEESLYFKSKKQIEDGNERVPLLAKEEEEYSPHYSASNIYGDDDYISESDDDDVGDEERQLRGRGKC</sequence>
<feature type="compositionally biased region" description="Acidic residues" evidence="1">
    <location>
        <begin position="151"/>
        <end position="166"/>
    </location>
</feature>
<feature type="region of interest" description="Disordered" evidence="1">
    <location>
        <begin position="132"/>
        <end position="177"/>
    </location>
</feature>
<keyword evidence="2" id="KW-1133">Transmembrane helix</keyword>
<keyword evidence="4" id="KW-1185">Reference proteome</keyword>
<dbReference type="AlphaFoldDB" id="A0A9P6MZ20"/>